<keyword evidence="4" id="KW-0486">Methionine biosynthesis</keyword>
<feature type="modified residue" description="N6-(pyridoxal phosphate)lysine" evidence="5">
    <location>
        <position position="202"/>
    </location>
</feature>
<keyword evidence="7" id="KW-0456">Lyase</keyword>
<dbReference type="EMBL" id="CP011542">
    <property type="protein sequence ID" value="AKK06752.1"/>
    <property type="molecule type" value="Genomic_DNA"/>
</dbReference>
<comment type="cofactor">
    <cofactor evidence="1 6">
        <name>pyridoxal 5'-phosphate</name>
        <dbReference type="ChEBI" id="CHEBI:597326"/>
    </cofactor>
</comment>
<dbReference type="GO" id="GO:0003962">
    <property type="term" value="F:cystathionine gamma-synthase activity"/>
    <property type="evidence" value="ECO:0007669"/>
    <property type="project" value="TreeGrafter"/>
</dbReference>
<dbReference type="Proteomes" id="UP000035199">
    <property type="component" value="Chromosome"/>
</dbReference>
<dbReference type="InterPro" id="IPR015424">
    <property type="entry name" value="PyrdxlP-dep_Trfase"/>
</dbReference>
<dbReference type="NCBIfam" id="NF005871">
    <property type="entry name" value="PRK07811.1"/>
    <property type="match status" value="1"/>
</dbReference>
<dbReference type="GO" id="GO:0009086">
    <property type="term" value="P:methionine biosynthetic process"/>
    <property type="evidence" value="ECO:0007669"/>
    <property type="project" value="UniProtKB-KW"/>
</dbReference>
<dbReference type="OrthoDB" id="9780685at2"/>
<dbReference type="RefSeq" id="WP_047262724.1">
    <property type="nucleotide sequence ID" value="NZ_CP011542.1"/>
</dbReference>
<dbReference type="PATRIC" id="fig|571915.4.peg.2608"/>
<dbReference type="PIRSF" id="PIRSF001434">
    <property type="entry name" value="CGS"/>
    <property type="match status" value="1"/>
</dbReference>
<evidence type="ECO:0000256" key="2">
    <source>
        <dbReference type="ARBA" id="ARBA00009077"/>
    </source>
</evidence>
<evidence type="ECO:0000256" key="6">
    <source>
        <dbReference type="RuleBase" id="RU362118"/>
    </source>
</evidence>
<protein>
    <submittedName>
        <fullName evidence="7">Cystathionine gamma-lyase</fullName>
        <ecNumber evidence="7">4.4.1.1</ecNumber>
    </submittedName>
</protein>
<dbReference type="STRING" id="571915.CMUST_12215"/>
<dbReference type="GO" id="GO:0004123">
    <property type="term" value="F:cystathionine gamma-lyase activity"/>
    <property type="evidence" value="ECO:0007669"/>
    <property type="project" value="TreeGrafter"/>
</dbReference>
<dbReference type="CDD" id="cd00614">
    <property type="entry name" value="CGS_like"/>
    <property type="match status" value="1"/>
</dbReference>
<evidence type="ECO:0000313" key="7">
    <source>
        <dbReference type="EMBL" id="AKK06752.1"/>
    </source>
</evidence>
<proteinExistence type="inferred from homology"/>
<gene>
    <name evidence="7" type="primary">metB</name>
    <name evidence="7" type="ORF">CMUST_12215</name>
</gene>
<comment type="similarity">
    <text evidence="2 6">Belongs to the trans-sulfuration enzymes family.</text>
</comment>
<dbReference type="KEGG" id="cmv:CMUST_12215"/>
<dbReference type="FunFam" id="3.40.640.10:FF:000009">
    <property type="entry name" value="Cystathionine gamma-synthase homolog"/>
    <property type="match status" value="1"/>
</dbReference>
<dbReference type="GO" id="GO:0019346">
    <property type="term" value="P:transsulfuration"/>
    <property type="evidence" value="ECO:0007669"/>
    <property type="project" value="InterPro"/>
</dbReference>
<dbReference type="AlphaFoldDB" id="A0A0G3H6L5"/>
<keyword evidence="8" id="KW-1185">Reference proteome</keyword>
<evidence type="ECO:0000256" key="5">
    <source>
        <dbReference type="PIRSR" id="PIRSR001434-2"/>
    </source>
</evidence>
<reference evidence="8" key="2">
    <citation type="submission" date="2015-05" db="EMBL/GenBank/DDBJ databases">
        <title>Complete genome sequence of Corynebacterium mustelae DSM 45274, isolated from various tissues of a male ferret with lethal sepsis.</title>
        <authorList>
            <person name="Ruckert C."/>
            <person name="Albersmeier A."/>
            <person name="Winkler A."/>
            <person name="Tauch A."/>
        </authorList>
    </citation>
    <scope>NUCLEOTIDE SEQUENCE [LARGE SCALE GENOMIC DNA]</scope>
    <source>
        <strain evidence="8">DSM 45274</strain>
    </source>
</reference>
<evidence type="ECO:0000256" key="4">
    <source>
        <dbReference type="ARBA" id="ARBA00023167"/>
    </source>
</evidence>
<keyword evidence="4" id="KW-0028">Amino-acid biosynthesis</keyword>
<dbReference type="InterPro" id="IPR015421">
    <property type="entry name" value="PyrdxlP-dep_Trfase_major"/>
</dbReference>
<organism evidence="7 8">
    <name type="scientific">Corynebacterium mustelae</name>
    <dbReference type="NCBI Taxonomy" id="571915"/>
    <lineage>
        <taxon>Bacteria</taxon>
        <taxon>Bacillati</taxon>
        <taxon>Actinomycetota</taxon>
        <taxon>Actinomycetes</taxon>
        <taxon>Mycobacteriales</taxon>
        <taxon>Corynebacteriaceae</taxon>
        <taxon>Corynebacterium</taxon>
    </lineage>
</organism>
<dbReference type="GO" id="GO:0005737">
    <property type="term" value="C:cytoplasm"/>
    <property type="evidence" value="ECO:0007669"/>
    <property type="project" value="TreeGrafter"/>
</dbReference>
<dbReference type="EC" id="4.4.1.1" evidence="7"/>
<dbReference type="InterPro" id="IPR015422">
    <property type="entry name" value="PyrdxlP-dep_Trfase_small"/>
</dbReference>
<evidence type="ECO:0000256" key="1">
    <source>
        <dbReference type="ARBA" id="ARBA00001933"/>
    </source>
</evidence>
<dbReference type="SUPFAM" id="SSF53383">
    <property type="entry name" value="PLP-dependent transferases"/>
    <property type="match status" value="1"/>
</dbReference>
<reference evidence="7 8" key="1">
    <citation type="journal article" date="2015" name="Genome Announc.">
        <title>Complete Genome Sequence of the Type Strain Corynebacterium mustelae DSM 45274, Isolated from Various Tissues of a Male Ferret with Lethal Sepsis.</title>
        <authorList>
            <person name="Ruckert C."/>
            <person name="Eimer J."/>
            <person name="Winkler A."/>
            <person name="Tauch A."/>
        </authorList>
    </citation>
    <scope>NUCLEOTIDE SEQUENCE [LARGE SCALE GENOMIC DNA]</scope>
    <source>
        <strain evidence="7 8">DSM 45274</strain>
    </source>
</reference>
<dbReference type="GO" id="GO:0019343">
    <property type="term" value="P:cysteine biosynthetic process via cystathionine"/>
    <property type="evidence" value="ECO:0007669"/>
    <property type="project" value="TreeGrafter"/>
</dbReference>
<dbReference type="PANTHER" id="PTHR11808:SF15">
    <property type="entry name" value="CYSTATHIONINE GAMMA-LYASE"/>
    <property type="match status" value="1"/>
</dbReference>
<dbReference type="FunFam" id="3.90.1150.10:FF:000033">
    <property type="entry name" value="Cystathionine gamma-synthase"/>
    <property type="match status" value="1"/>
</dbReference>
<dbReference type="PANTHER" id="PTHR11808">
    <property type="entry name" value="TRANS-SULFURATION ENZYME FAMILY MEMBER"/>
    <property type="match status" value="1"/>
</dbReference>
<name>A0A0G3H6L5_9CORY</name>
<sequence>MSTTPSGFSTASIHAGYEPDSLYGAINTPIYASTTFAQDGLNQLRGGFEYTRCGNPTIAALEKTVAALEGATFGRAFSSGMAATDVLLRSILKPGDHLIFGHDAYGGTFRLIQSVYAQWGIEFSVVDTTDASQVAAALRPNTQLVWLETPSNPGLAITDIAAVADAITGSEAQLVVDNTFASPYLQNPLALGADHVLHSTTKYLGGHSDVVGGVVVTNSAEVDEALQFLQGGAGAIPSVFDAYLTARGIKTLAVRMDRHCDNAETIAHHLTASDKVRCVLFPGLPEHPNHDVAKQQMRRFGAMISVRFHSEEAARKFCLSTQLICLAESLGGVESLLEHPATMTHQSVSGSSLEVPRDLVRISVGIEDIEDLLADIDQALAQL</sequence>
<keyword evidence="3 5" id="KW-0663">Pyridoxal phosphate</keyword>
<dbReference type="GO" id="GO:0030170">
    <property type="term" value="F:pyridoxal phosphate binding"/>
    <property type="evidence" value="ECO:0007669"/>
    <property type="project" value="InterPro"/>
</dbReference>
<dbReference type="Pfam" id="PF01053">
    <property type="entry name" value="Cys_Met_Meta_PP"/>
    <property type="match status" value="1"/>
</dbReference>
<evidence type="ECO:0000313" key="8">
    <source>
        <dbReference type="Proteomes" id="UP000035199"/>
    </source>
</evidence>
<dbReference type="Gene3D" id="3.90.1150.10">
    <property type="entry name" value="Aspartate Aminotransferase, domain 1"/>
    <property type="match status" value="1"/>
</dbReference>
<evidence type="ECO:0000256" key="3">
    <source>
        <dbReference type="ARBA" id="ARBA00022898"/>
    </source>
</evidence>
<accession>A0A0G3H6L5</accession>
<dbReference type="InterPro" id="IPR000277">
    <property type="entry name" value="Cys/Met-Metab_PyrdxlP-dep_enz"/>
</dbReference>
<dbReference type="Gene3D" id="3.40.640.10">
    <property type="entry name" value="Type I PLP-dependent aspartate aminotransferase-like (Major domain)"/>
    <property type="match status" value="1"/>
</dbReference>